<reference evidence="3" key="1">
    <citation type="submission" date="2011-02" db="EMBL/GenBank/DDBJ databases">
        <title>The Genome Sequence of Capsaspora owczarzaki ATCC 30864.</title>
        <authorList>
            <person name="Russ C."/>
            <person name="Cuomo C."/>
            <person name="Burger G."/>
            <person name="Gray M.W."/>
            <person name="Holland P.W.H."/>
            <person name="King N."/>
            <person name="Lang F.B.F."/>
            <person name="Roger A.J."/>
            <person name="Ruiz-Trillo I."/>
            <person name="Young S.K."/>
            <person name="Zeng Q."/>
            <person name="Gargeya S."/>
            <person name="Alvarado L."/>
            <person name="Berlin A."/>
            <person name="Chapman S.B."/>
            <person name="Chen Z."/>
            <person name="Freedman E."/>
            <person name="Gellesch M."/>
            <person name="Goldberg J."/>
            <person name="Griggs A."/>
            <person name="Gujja S."/>
            <person name="Heilman E."/>
            <person name="Heiman D."/>
            <person name="Howarth C."/>
            <person name="Mehta T."/>
            <person name="Neiman D."/>
            <person name="Pearson M."/>
            <person name="Roberts A."/>
            <person name="Saif S."/>
            <person name="Shea T."/>
            <person name="Shenoy N."/>
            <person name="Sisk P."/>
            <person name="Stolte C."/>
            <person name="Sykes S."/>
            <person name="White J."/>
            <person name="Yandava C."/>
            <person name="Haas B."/>
            <person name="Nusbaum C."/>
            <person name="Birren B."/>
        </authorList>
    </citation>
    <scope>NUCLEOTIDE SEQUENCE</scope>
    <source>
        <strain evidence="3">ATCC 30864</strain>
    </source>
</reference>
<sequence>MKLHATQLEKPKRMGAWFSVLAPLLFFLFHGLQWLLVFVMAFAEHAMPLWCTAGLAIDTNEAHSSPRTVTEVQTYRNGVHVGTDRYDPADVSDACAALFKLIFFSLVLVLAVLYAVFGALVYLLSAFTWPLALLLFSDSSETATEPAKDTSAESASVDGAVVVAVA</sequence>
<evidence type="ECO:0000313" key="2">
    <source>
        <dbReference type="EMBL" id="KJE95167.1"/>
    </source>
</evidence>
<dbReference type="InParanoid" id="A0A0D2VUV8"/>
<evidence type="ECO:0000256" key="1">
    <source>
        <dbReference type="SAM" id="Phobius"/>
    </source>
</evidence>
<dbReference type="AlphaFoldDB" id="A0A0D2VUV8"/>
<feature type="transmembrane region" description="Helical" evidence="1">
    <location>
        <begin position="101"/>
        <end position="124"/>
    </location>
</feature>
<protein>
    <submittedName>
        <fullName evidence="2">Uncharacterized protein</fullName>
    </submittedName>
</protein>
<gene>
    <name evidence="2" type="ORF">CAOG_005647</name>
</gene>
<dbReference type="Proteomes" id="UP000008743">
    <property type="component" value="Unassembled WGS sequence"/>
</dbReference>
<evidence type="ECO:0000313" key="3">
    <source>
        <dbReference type="Proteomes" id="UP000008743"/>
    </source>
</evidence>
<keyword evidence="3" id="KW-1185">Reference proteome</keyword>
<name>A0A0D2VUV8_CAPO3</name>
<organism evidence="2 3">
    <name type="scientific">Capsaspora owczarzaki (strain ATCC 30864)</name>
    <dbReference type="NCBI Taxonomy" id="595528"/>
    <lineage>
        <taxon>Eukaryota</taxon>
        <taxon>Filasterea</taxon>
        <taxon>Capsaspora</taxon>
    </lineage>
</organism>
<keyword evidence="1" id="KW-0472">Membrane</keyword>
<keyword evidence="1" id="KW-0812">Transmembrane</keyword>
<dbReference type="EMBL" id="KE346368">
    <property type="protein sequence ID" value="KJE95167.1"/>
    <property type="molecule type" value="Genomic_DNA"/>
</dbReference>
<feature type="transmembrane region" description="Helical" evidence="1">
    <location>
        <begin position="20"/>
        <end position="43"/>
    </location>
</feature>
<accession>A0A0D2VUV8</accession>
<keyword evidence="1" id="KW-1133">Transmembrane helix</keyword>
<proteinExistence type="predicted"/>